<feature type="transmembrane region" description="Helical" evidence="2">
    <location>
        <begin position="121"/>
        <end position="142"/>
    </location>
</feature>
<feature type="compositionally biased region" description="Low complexity" evidence="1">
    <location>
        <begin position="184"/>
        <end position="201"/>
    </location>
</feature>
<dbReference type="AlphaFoldDB" id="A0A2N7VY66"/>
<name>A0A2N7VY66_9BURK</name>
<feature type="compositionally biased region" description="Polar residues" evidence="1">
    <location>
        <begin position="212"/>
        <end position="221"/>
    </location>
</feature>
<evidence type="ECO:0000256" key="2">
    <source>
        <dbReference type="SAM" id="Phobius"/>
    </source>
</evidence>
<proteinExistence type="predicted"/>
<feature type="compositionally biased region" description="Low complexity" evidence="1">
    <location>
        <begin position="222"/>
        <end position="235"/>
    </location>
</feature>
<sequence>MRDQTARDPKFPVACARCGGRISEPIAFCPHCGAHARFALAGTAAPADPTQHAGSGRREPHAQRTAAHARSAVPPDDFEGDLDPPWPGRPTPLFASPDGDPYGNVRAPAFRGARPWGFKGGTALVVAGFIVLYGGAVAIHRYDGVAPLPQPSASKSVEGVIAPNGGADASLPPPVSSKAPQQSAATNATNATHANDTALAAPPMGTGKGDGASSSPNVTQNATAPSPAAPPVSQAAAIAPVPAPATSVVQAPPSAVQAPVSTDVRPPSDTRSAQSRVRSSGTTVANVPARESSRSQPQRDTAGTGRASAAHALDIAQAQLSKSDLRGARASLARVLSADPRNAQALALREDLLAREQARDASLSEAHGCVVQSRWNCVWHNAGKALSIDASSTEAKALVDRAIVESGAAVAPAGPGPDNVQVPMVQ</sequence>
<gene>
    <name evidence="3" type="ORF">C0Z18_06210</name>
</gene>
<comment type="caution">
    <text evidence="3">The sequence shown here is derived from an EMBL/GenBank/DDBJ whole genome shotgun (WGS) entry which is preliminary data.</text>
</comment>
<feature type="region of interest" description="Disordered" evidence="1">
    <location>
        <begin position="250"/>
        <end position="309"/>
    </location>
</feature>
<feature type="compositionally biased region" description="Polar residues" evidence="1">
    <location>
        <begin position="269"/>
        <end position="285"/>
    </location>
</feature>
<protein>
    <recommendedName>
        <fullName evidence="5">Zinc ribbon domain-containing protein</fullName>
    </recommendedName>
</protein>
<evidence type="ECO:0000313" key="4">
    <source>
        <dbReference type="Proteomes" id="UP000235616"/>
    </source>
</evidence>
<evidence type="ECO:0000313" key="3">
    <source>
        <dbReference type="EMBL" id="PMS22104.1"/>
    </source>
</evidence>
<feature type="region of interest" description="Disordered" evidence="1">
    <location>
        <begin position="46"/>
        <end position="100"/>
    </location>
</feature>
<evidence type="ECO:0000256" key="1">
    <source>
        <dbReference type="SAM" id="MobiDB-lite"/>
    </source>
</evidence>
<dbReference type="EMBL" id="PNYA01000004">
    <property type="protein sequence ID" value="PMS22104.1"/>
    <property type="molecule type" value="Genomic_DNA"/>
</dbReference>
<keyword evidence="2" id="KW-0812">Transmembrane</keyword>
<keyword evidence="2" id="KW-0472">Membrane</keyword>
<reference evidence="3 4" key="1">
    <citation type="submission" date="2018-01" db="EMBL/GenBank/DDBJ databases">
        <title>Whole genome analyses suggest that Burkholderia sensu lato contains two further novel genera in the rhizoxinica-symbiotica group Mycetohabitans gen. nov., and Trinickia gen. nov.: implications for the evolution of diazotrophy and nodulation in the Burkholderiaceae.</title>
        <authorList>
            <person name="Estrada-de los Santos P."/>
            <person name="Palmer M."/>
            <person name="Chavez-Ramirez B."/>
            <person name="Beukes C."/>
            <person name="Steenkamp E.T."/>
            <person name="Hirsch A.M."/>
            <person name="Manyaka P."/>
            <person name="Maluk M."/>
            <person name="Lafos M."/>
            <person name="Crook M."/>
            <person name="Gross E."/>
            <person name="Simon M.F."/>
            <person name="Bueno dos Reis Junior F."/>
            <person name="Poole P.S."/>
            <person name="Venter S.N."/>
            <person name="James E.K."/>
        </authorList>
    </citation>
    <scope>NUCLEOTIDE SEQUENCE [LARGE SCALE GENOMIC DNA]</scope>
    <source>
        <strain evidence="3 4">GIMN1.004</strain>
    </source>
</reference>
<dbReference type="OrthoDB" id="9128660at2"/>
<feature type="region of interest" description="Disordered" evidence="1">
    <location>
        <begin position="152"/>
        <end position="235"/>
    </location>
</feature>
<accession>A0A2N7VY66</accession>
<dbReference type="Proteomes" id="UP000235616">
    <property type="component" value="Unassembled WGS sequence"/>
</dbReference>
<dbReference type="RefSeq" id="WP_102644504.1">
    <property type="nucleotide sequence ID" value="NZ_PNYA01000004.1"/>
</dbReference>
<organism evidence="3 4">
    <name type="scientific">Trinickia dabaoshanensis</name>
    <dbReference type="NCBI Taxonomy" id="564714"/>
    <lineage>
        <taxon>Bacteria</taxon>
        <taxon>Pseudomonadati</taxon>
        <taxon>Pseudomonadota</taxon>
        <taxon>Betaproteobacteria</taxon>
        <taxon>Burkholderiales</taxon>
        <taxon>Burkholderiaceae</taxon>
        <taxon>Trinickia</taxon>
    </lineage>
</organism>
<keyword evidence="4" id="KW-1185">Reference proteome</keyword>
<keyword evidence="2" id="KW-1133">Transmembrane helix</keyword>
<evidence type="ECO:0008006" key="5">
    <source>
        <dbReference type="Google" id="ProtNLM"/>
    </source>
</evidence>